<comment type="caution">
    <text evidence="1">The sequence shown here is derived from an EMBL/GenBank/DDBJ whole genome shotgun (WGS) entry which is preliminary data.</text>
</comment>
<proteinExistence type="predicted"/>
<organism evidence="1 2">
    <name type="scientific">Caerostris extrusa</name>
    <name type="common">Bark spider</name>
    <name type="synonym">Caerostris bankana</name>
    <dbReference type="NCBI Taxonomy" id="172846"/>
    <lineage>
        <taxon>Eukaryota</taxon>
        <taxon>Metazoa</taxon>
        <taxon>Ecdysozoa</taxon>
        <taxon>Arthropoda</taxon>
        <taxon>Chelicerata</taxon>
        <taxon>Arachnida</taxon>
        <taxon>Araneae</taxon>
        <taxon>Araneomorphae</taxon>
        <taxon>Entelegynae</taxon>
        <taxon>Araneoidea</taxon>
        <taxon>Araneidae</taxon>
        <taxon>Caerostris</taxon>
    </lineage>
</organism>
<accession>A0AAV4XPB7</accession>
<sequence>MKSRTSAMSSFKNISSSFIVMMTAPMYGDARGCVLYLNLCGVIQQNIACTHAVRAGSDFPLQKGFRLLPWLTRHPDLLSTENAS</sequence>
<name>A0AAV4XPB7_CAEEX</name>
<dbReference type="AlphaFoldDB" id="A0AAV4XPB7"/>
<dbReference type="EMBL" id="BPLR01017981">
    <property type="protein sequence ID" value="GIY95924.1"/>
    <property type="molecule type" value="Genomic_DNA"/>
</dbReference>
<evidence type="ECO:0000313" key="1">
    <source>
        <dbReference type="EMBL" id="GIY95924.1"/>
    </source>
</evidence>
<protein>
    <submittedName>
        <fullName evidence="1">Uncharacterized protein</fullName>
    </submittedName>
</protein>
<keyword evidence="2" id="KW-1185">Reference proteome</keyword>
<reference evidence="1 2" key="1">
    <citation type="submission" date="2021-06" db="EMBL/GenBank/DDBJ databases">
        <title>Caerostris extrusa draft genome.</title>
        <authorList>
            <person name="Kono N."/>
            <person name="Arakawa K."/>
        </authorList>
    </citation>
    <scope>NUCLEOTIDE SEQUENCE [LARGE SCALE GENOMIC DNA]</scope>
</reference>
<gene>
    <name evidence="1" type="ORF">CEXT_206041</name>
</gene>
<evidence type="ECO:0000313" key="2">
    <source>
        <dbReference type="Proteomes" id="UP001054945"/>
    </source>
</evidence>
<dbReference type="Proteomes" id="UP001054945">
    <property type="component" value="Unassembled WGS sequence"/>
</dbReference>